<evidence type="ECO:0000313" key="2">
    <source>
        <dbReference type="EMBL" id="OAF05480.1"/>
    </source>
</evidence>
<dbReference type="OrthoDB" id="8240455at2"/>
<comment type="caution">
    <text evidence="2">The sequence shown here is derived from an EMBL/GenBank/DDBJ whole genome shotgun (WGS) entry which is preliminary data.</text>
</comment>
<name>A0A176YH09_9BRAD</name>
<evidence type="ECO:0000256" key="1">
    <source>
        <dbReference type="SAM" id="MobiDB-lite"/>
    </source>
</evidence>
<feature type="region of interest" description="Disordered" evidence="1">
    <location>
        <begin position="45"/>
        <end position="71"/>
    </location>
</feature>
<dbReference type="RefSeq" id="WP_063703592.1">
    <property type="nucleotide sequence ID" value="NZ_LUUB01000079.1"/>
</dbReference>
<gene>
    <name evidence="2" type="ORF">AYJ54_00815</name>
</gene>
<dbReference type="EMBL" id="LUUB01000079">
    <property type="protein sequence ID" value="OAF05480.1"/>
    <property type="molecule type" value="Genomic_DNA"/>
</dbReference>
<organism evidence="2 3">
    <name type="scientific">Bradyrhizobium centrolobii</name>
    <dbReference type="NCBI Taxonomy" id="1505087"/>
    <lineage>
        <taxon>Bacteria</taxon>
        <taxon>Pseudomonadati</taxon>
        <taxon>Pseudomonadota</taxon>
        <taxon>Alphaproteobacteria</taxon>
        <taxon>Hyphomicrobiales</taxon>
        <taxon>Nitrobacteraceae</taxon>
        <taxon>Bradyrhizobium</taxon>
    </lineage>
</organism>
<evidence type="ECO:0000313" key="3">
    <source>
        <dbReference type="Proteomes" id="UP000076959"/>
    </source>
</evidence>
<sequence length="71" mass="8203">MAEGDPVRIIKHEAVPDCGSFEVRFADGRESRFFYWDDIAGRRLRPEQGDQETAKEQAQEFARSKLDDLQS</sequence>
<dbReference type="Proteomes" id="UP000076959">
    <property type="component" value="Unassembled WGS sequence"/>
</dbReference>
<accession>A0A176YH09</accession>
<protein>
    <submittedName>
        <fullName evidence="2">Uncharacterized protein</fullName>
    </submittedName>
</protein>
<keyword evidence="3" id="KW-1185">Reference proteome</keyword>
<dbReference type="AlphaFoldDB" id="A0A176YH09"/>
<proteinExistence type="predicted"/>
<reference evidence="2 3" key="1">
    <citation type="submission" date="2016-03" db="EMBL/GenBank/DDBJ databases">
        <title>Draft Genome Sequence of the Strain BR 10245 (Bradyrhizobium sp.) isolated from nodules of Centrolobium paraense.</title>
        <authorList>
            <person name="Simoes-Araujo J.L.Sr."/>
            <person name="Barauna A.C."/>
            <person name="Silva K."/>
            <person name="Zilli J.E."/>
        </authorList>
    </citation>
    <scope>NUCLEOTIDE SEQUENCE [LARGE SCALE GENOMIC DNA]</scope>
    <source>
        <strain evidence="2 3">BR 10245</strain>
    </source>
</reference>